<organism evidence="1 2">
    <name type="scientific">Rothia aeria</name>
    <dbReference type="NCBI Taxonomy" id="172042"/>
    <lineage>
        <taxon>Bacteria</taxon>
        <taxon>Bacillati</taxon>
        <taxon>Actinomycetota</taxon>
        <taxon>Actinomycetes</taxon>
        <taxon>Micrococcales</taxon>
        <taxon>Micrococcaceae</taxon>
        <taxon>Rothia</taxon>
    </lineage>
</organism>
<keyword evidence="1" id="KW-0808">Transferase</keyword>
<reference evidence="1 2" key="1">
    <citation type="submission" date="2016-10" db="EMBL/GenBank/DDBJ databases">
        <title>Genome sequence of Rothia aeria strain JCM11412.</title>
        <authorList>
            <person name="Nambu T."/>
        </authorList>
    </citation>
    <scope>NUCLEOTIDE SEQUENCE [LARGE SCALE GENOMIC DNA]</scope>
    <source>
        <strain evidence="1 2">JCM 11412</strain>
    </source>
</reference>
<name>A0A2Z5R284_9MICC</name>
<dbReference type="KEGG" id="raj:RA11412_2403"/>
<dbReference type="RefSeq" id="WP_128087994.1">
    <property type="nucleotide sequence ID" value="NZ_CBDEQU010000083.1"/>
</dbReference>
<dbReference type="Pfam" id="PF22752">
    <property type="entry name" value="DUF488-N3i"/>
    <property type="match status" value="1"/>
</dbReference>
<keyword evidence="1" id="KW-0489">Methyltransferase</keyword>
<evidence type="ECO:0000313" key="1">
    <source>
        <dbReference type="EMBL" id="BAV88702.1"/>
    </source>
</evidence>
<gene>
    <name evidence="1" type="ORF">RA11412_2403</name>
</gene>
<keyword evidence="2" id="KW-1185">Reference proteome</keyword>
<accession>A0A2Z5R284</accession>
<proteinExistence type="predicted"/>
<protein>
    <submittedName>
        <fullName evidence="1">Probable uroporphyrin-III c-methyltransferase</fullName>
    </submittedName>
</protein>
<dbReference type="PANTHER" id="PTHR36849">
    <property type="entry name" value="CYTOPLASMIC PROTEIN-RELATED"/>
    <property type="match status" value="1"/>
</dbReference>
<dbReference type="GeneID" id="93862568"/>
<dbReference type="GO" id="GO:0008168">
    <property type="term" value="F:methyltransferase activity"/>
    <property type="evidence" value="ECO:0007669"/>
    <property type="project" value="UniProtKB-KW"/>
</dbReference>
<dbReference type="InterPro" id="IPR052552">
    <property type="entry name" value="YeaO-like"/>
</dbReference>
<dbReference type="AlphaFoldDB" id="A0A2Z5R284"/>
<dbReference type="Proteomes" id="UP000250241">
    <property type="component" value="Chromosome"/>
</dbReference>
<sequence>MDITIKRIYEEVSPDDGYRVLVDRLWPRGVTKDRARLNKWAKELAPSTQARIEFGHNPERFEAFKHRYRAELDVNPDAQSLMRSVVANAKETGDMRITLLYAAKDEHCNHAMILCSYMAEHLPDLTRLVP</sequence>
<evidence type="ECO:0000313" key="2">
    <source>
        <dbReference type="Proteomes" id="UP000250241"/>
    </source>
</evidence>
<dbReference type="EMBL" id="AP017895">
    <property type="protein sequence ID" value="BAV88702.1"/>
    <property type="molecule type" value="Genomic_DNA"/>
</dbReference>
<dbReference type="GO" id="GO:0032259">
    <property type="term" value="P:methylation"/>
    <property type="evidence" value="ECO:0007669"/>
    <property type="project" value="UniProtKB-KW"/>
</dbReference>
<dbReference type="PANTHER" id="PTHR36849:SF1">
    <property type="entry name" value="CYTOPLASMIC PROTEIN"/>
    <property type="match status" value="1"/>
</dbReference>